<dbReference type="Proteomes" id="UP000019250">
    <property type="component" value="Unassembled WGS sequence"/>
</dbReference>
<evidence type="ECO:0000313" key="1">
    <source>
        <dbReference type="EMBL" id="EUK19423.1"/>
    </source>
</evidence>
<evidence type="ECO:0000313" key="2">
    <source>
        <dbReference type="Proteomes" id="UP000019250"/>
    </source>
</evidence>
<dbReference type="AlphaFoldDB" id="W7DZE8"/>
<sequence length="95" mass="10104">MGKDASFHSTIGDVSLFGNTLNHSGNVALSSAVNVGLNSVANSGFSNIKGHKSGSFNSSSFENKSGYTIKVGSTITSNRLRRGRSIRSRFFNKCK</sequence>
<protein>
    <submittedName>
        <fullName evidence="1">Uncharacterized protein</fullName>
    </submittedName>
</protein>
<gene>
    <name evidence="1" type="ORF">COMX_06715</name>
</gene>
<organism evidence="1 2">
    <name type="scientific">Commensalibacter papalotli</name>
    <name type="common">ex Servin-Garciduenas et al. 2014</name>
    <dbReference type="NCBI Taxonomy" id="1208583"/>
    <lineage>
        <taxon>Bacteria</taxon>
        <taxon>Pseudomonadati</taxon>
        <taxon>Pseudomonadota</taxon>
        <taxon>Alphaproteobacteria</taxon>
        <taxon>Acetobacterales</taxon>
        <taxon>Acetobacteraceae</taxon>
    </lineage>
</organism>
<dbReference type="EMBL" id="ATSX01000001">
    <property type="protein sequence ID" value="EUK19423.1"/>
    <property type="molecule type" value="Genomic_DNA"/>
</dbReference>
<accession>W7DZE8</accession>
<comment type="caution">
    <text evidence="1">The sequence shown here is derived from an EMBL/GenBank/DDBJ whole genome shotgun (WGS) entry which is preliminary data.</text>
</comment>
<reference evidence="1 2" key="1">
    <citation type="journal article" date="2014" name="Genome Announc.">
        <title>Draft Genome Sequence of Commensalibacter papalotli MX01, a Symbiont Identified from the Guts of Overwintering Monarch Butterflies.</title>
        <authorList>
            <person name="Servin-Garciduenas L.E."/>
            <person name="Sanchez-Quinto A."/>
            <person name="Martinez-Romero E."/>
        </authorList>
    </citation>
    <scope>NUCLEOTIDE SEQUENCE [LARGE SCALE GENOMIC DNA]</scope>
    <source>
        <strain evidence="2">MX-MONARCH01</strain>
    </source>
</reference>
<proteinExistence type="predicted"/>
<name>W7DZE8_9PROT</name>
<keyword evidence="2" id="KW-1185">Reference proteome</keyword>